<feature type="transmembrane region" description="Helical" evidence="1">
    <location>
        <begin position="63"/>
        <end position="82"/>
    </location>
</feature>
<dbReference type="OrthoDB" id="9965120at2"/>
<evidence type="ECO:0000313" key="2">
    <source>
        <dbReference type="EMBL" id="QFG68631.1"/>
    </source>
</evidence>
<dbReference type="EMBL" id="CP044427">
    <property type="protein sequence ID" value="QFG68631.1"/>
    <property type="molecule type" value="Genomic_DNA"/>
</dbReference>
<feature type="transmembrane region" description="Helical" evidence="1">
    <location>
        <begin position="88"/>
        <end position="107"/>
    </location>
</feature>
<evidence type="ECO:0000313" key="3">
    <source>
        <dbReference type="Proteomes" id="UP000326546"/>
    </source>
</evidence>
<dbReference type="KEGG" id="serw:FY030_07785"/>
<dbReference type="RefSeq" id="WP_158061017.1">
    <property type="nucleotide sequence ID" value="NZ_CP044427.1"/>
</dbReference>
<keyword evidence="1" id="KW-1133">Transmembrane helix</keyword>
<evidence type="ECO:0000256" key="1">
    <source>
        <dbReference type="SAM" id="Phobius"/>
    </source>
</evidence>
<gene>
    <name evidence="2" type="ORF">FY030_07785</name>
</gene>
<reference evidence="2 3" key="1">
    <citation type="submission" date="2019-09" db="EMBL/GenBank/DDBJ databases">
        <title>Serinicoccus pratensis sp. nov., isolated from meadow soil.</title>
        <authorList>
            <person name="Zhang W."/>
        </authorList>
    </citation>
    <scope>NUCLEOTIDE SEQUENCE [LARGE SCALE GENOMIC DNA]</scope>
    <source>
        <strain evidence="2 3">W204</strain>
    </source>
</reference>
<keyword evidence="1" id="KW-0812">Transmembrane</keyword>
<feature type="transmembrane region" description="Helical" evidence="1">
    <location>
        <begin position="6"/>
        <end position="27"/>
    </location>
</feature>
<sequence length="118" mass="13011">MQNWSTWALLIMLILLSLGGLLVHTYASRGTAHQAYGGTSAVRRRSVSDDEVMKVNRDIRRRANLTITPALLGVLLLCWFIAPGVAVPLWAKAIAVLLLFAACIPLMRKEDIIKSLGR</sequence>
<proteinExistence type="predicted"/>
<keyword evidence="1" id="KW-0472">Membrane</keyword>
<protein>
    <submittedName>
        <fullName evidence="2">Uncharacterized protein</fullName>
    </submittedName>
</protein>
<organism evidence="2 3">
    <name type="scientific">Ornithinimicrobium pratense</name>
    <dbReference type="NCBI Taxonomy" id="2593973"/>
    <lineage>
        <taxon>Bacteria</taxon>
        <taxon>Bacillati</taxon>
        <taxon>Actinomycetota</taxon>
        <taxon>Actinomycetes</taxon>
        <taxon>Micrococcales</taxon>
        <taxon>Ornithinimicrobiaceae</taxon>
        <taxon>Ornithinimicrobium</taxon>
    </lineage>
</organism>
<dbReference type="Proteomes" id="UP000326546">
    <property type="component" value="Chromosome"/>
</dbReference>
<accession>A0A5J6V626</accession>
<dbReference type="AlphaFoldDB" id="A0A5J6V626"/>
<name>A0A5J6V626_9MICO</name>
<keyword evidence="3" id="KW-1185">Reference proteome</keyword>